<feature type="region of interest" description="Disordered" evidence="1">
    <location>
        <begin position="55"/>
        <end position="81"/>
    </location>
</feature>
<evidence type="ECO:0000313" key="3">
    <source>
        <dbReference type="Proteomes" id="UP000600365"/>
    </source>
</evidence>
<feature type="compositionally biased region" description="Polar residues" evidence="1">
    <location>
        <begin position="57"/>
        <end position="66"/>
    </location>
</feature>
<reference evidence="2 3" key="1">
    <citation type="journal article" date="2014" name="Int. J. Syst. Evol. Microbiol.">
        <title>Complete genome sequence of Corynebacterium casei LMG S-19264T (=DSM 44701T), isolated from a smear-ripened cheese.</title>
        <authorList>
            <consortium name="US DOE Joint Genome Institute (JGI-PGF)"/>
            <person name="Walter F."/>
            <person name="Albersmeier A."/>
            <person name="Kalinowski J."/>
            <person name="Ruckert C."/>
        </authorList>
    </citation>
    <scope>NUCLEOTIDE SEQUENCE [LARGE SCALE GENOMIC DNA]</scope>
    <source>
        <strain evidence="2 3">CGMCC 4.7111</strain>
    </source>
</reference>
<evidence type="ECO:0000256" key="1">
    <source>
        <dbReference type="SAM" id="MobiDB-lite"/>
    </source>
</evidence>
<keyword evidence="3" id="KW-1185">Reference proteome</keyword>
<feature type="region of interest" description="Disordered" evidence="1">
    <location>
        <begin position="1"/>
        <end position="22"/>
    </location>
</feature>
<gene>
    <name evidence="2" type="ORF">GCM10011579_064500</name>
</gene>
<dbReference type="EMBL" id="BMMM01000013">
    <property type="protein sequence ID" value="GGN79734.1"/>
    <property type="molecule type" value="Genomic_DNA"/>
</dbReference>
<evidence type="ECO:0000313" key="2">
    <source>
        <dbReference type="EMBL" id="GGN79734.1"/>
    </source>
</evidence>
<name>A0A918D865_9ACTN</name>
<organism evidence="2 3">
    <name type="scientific">Streptomyces albiflavescens</name>
    <dbReference type="NCBI Taxonomy" id="1623582"/>
    <lineage>
        <taxon>Bacteria</taxon>
        <taxon>Bacillati</taxon>
        <taxon>Actinomycetota</taxon>
        <taxon>Actinomycetes</taxon>
        <taxon>Kitasatosporales</taxon>
        <taxon>Streptomycetaceae</taxon>
        <taxon>Streptomyces</taxon>
    </lineage>
</organism>
<proteinExistence type="predicted"/>
<dbReference type="AlphaFoldDB" id="A0A918D865"/>
<protein>
    <submittedName>
        <fullName evidence="2">Uncharacterized protein</fullName>
    </submittedName>
</protein>
<accession>A0A918D865</accession>
<sequence>MLNVVSRTEAAKDRVGARPGYSGSHLMPRGCLMWRAAADGARTTSKEVTRFKAYGTKNRTTGQESESINRHTTVKPHLKLV</sequence>
<feature type="compositionally biased region" description="Basic residues" evidence="1">
    <location>
        <begin position="72"/>
        <end position="81"/>
    </location>
</feature>
<comment type="caution">
    <text evidence="2">The sequence shown here is derived from an EMBL/GenBank/DDBJ whole genome shotgun (WGS) entry which is preliminary data.</text>
</comment>
<dbReference type="Proteomes" id="UP000600365">
    <property type="component" value="Unassembled WGS sequence"/>
</dbReference>